<dbReference type="RefSeq" id="WP_131013224.1">
    <property type="nucleotide sequence ID" value="NZ_SIRE01000006.1"/>
</dbReference>
<evidence type="ECO:0000313" key="3">
    <source>
        <dbReference type="Proteomes" id="UP000293142"/>
    </source>
</evidence>
<dbReference type="EMBL" id="SIRE01000006">
    <property type="protein sequence ID" value="TBL79978.1"/>
    <property type="molecule type" value="Genomic_DNA"/>
</dbReference>
<proteinExistence type="predicted"/>
<reference evidence="2 3" key="1">
    <citation type="submission" date="2019-02" db="EMBL/GenBank/DDBJ databases">
        <title>Paenibacillus sp. nov., isolated from surface-sterilized tissue of Thalictrum simplex L.</title>
        <authorList>
            <person name="Tuo L."/>
        </authorList>
    </citation>
    <scope>NUCLEOTIDE SEQUENCE [LARGE SCALE GENOMIC DNA]</scope>
    <source>
        <strain evidence="2 3">N2SHLJ1</strain>
    </source>
</reference>
<keyword evidence="3" id="KW-1185">Reference proteome</keyword>
<dbReference type="PANTHER" id="PTHR12110:SF21">
    <property type="entry name" value="XYLOSE ISOMERASE-LIKE TIM BARREL DOMAIN-CONTAINING PROTEIN"/>
    <property type="match status" value="1"/>
</dbReference>
<feature type="domain" description="Xylose isomerase-like TIM barrel" evidence="1">
    <location>
        <begin position="26"/>
        <end position="274"/>
    </location>
</feature>
<dbReference type="SUPFAM" id="SSF51658">
    <property type="entry name" value="Xylose isomerase-like"/>
    <property type="match status" value="1"/>
</dbReference>
<comment type="caution">
    <text evidence="2">The sequence shown here is derived from an EMBL/GenBank/DDBJ whole genome shotgun (WGS) entry which is preliminary data.</text>
</comment>
<dbReference type="PANTHER" id="PTHR12110">
    <property type="entry name" value="HYDROXYPYRUVATE ISOMERASE"/>
    <property type="match status" value="1"/>
</dbReference>
<dbReference type="Gene3D" id="3.20.20.150">
    <property type="entry name" value="Divalent-metal-dependent TIM barrel enzymes"/>
    <property type="match status" value="1"/>
</dbReference>
<sequence length="284" mass="31332">MNLGILAHCYGKLPLEELAVKIGAGGFNSVQLALAKALADVESGLGQLSPGLANYVAESFDRRGVRIAVLGCYINPINPDQAARRYEIDRFKEHLRYARDFGASMVATETGKLTTYQEQNPDGYQQVAWNLLRETVEELAEEAEKWGVMLAIEPATSLVIHDTDGMVRLLAEVPSSNIGVVIDPVNLLEGYNIERQDEVMIDAFSRLGHKTALIHAKDIVMDPNGQKKYAPVIGQGILNYPLFMSLLKKHKPFIDVSLEGLEERHIATSAAFVREQWKKAGSAN</sequence>
<dbReference type="GO" id="GO:0016853">
    <property type="term" value="F:isomerase activity"/>
    <property type="evidence" value="ECO:0007669"/>
    <property type="project" value="UniProtKB-KW"/>
</dbReference>
<dbReference type="InterPro" id="IPR036237">
    <property type="entry name" value="Xyl_isomerase-like_sf"/>
</dbReference>
<evidence type="ECO:0000259" key="1">
    <source>
        <dbReference type="Pfam" id="PF01261"/>
    </source>
</evidence>
<gene>
    <name evidence="2" type="ORF">EYB31_10370</name>
</gene>
<dbReference type="InterPro" id="IPR050312">
    <property type="entry name" value="IolE/XylAMocC-like"/>
</dbReference>
<name>A0A4Q9DW83_9BACL</name>
<dbReference type="InterPro" id="IPR013022">
    <property type="entry name" value="Xyl_isomerase-like_TIM-brl"/>
</dbReference>
<dbReference type="Pfam" id="PF01261">
    <property type="entry name" value="AP_endonuc_2"/>
    <property type="match status" value="1"/>
</dbReference>
<dbReference type="OrthoDB" id="2063291at2"/>
<accession>A0A4Q9DW83</accession>
<dbReference type="AlphaFoldDB" id="A0A4Q9DW83"/>
<keyword evidence="2" id="KW-0413">Isomerase</keyword>
<dbReference type="Proteomes" id="UP000293142">
    <property type="component" value="Unassembled WGS sequence"/>
</dbReference>
<protein>
    <submittedName>
        <fullName evidence="2">Sugar phosphate isomerase/epimerase</fullName>
    </submittedName>
</protein>
<organism evidence="2 3">
    <name type="scientific">Paenibacillus thalictri</name>
    <dbReference type="NCBI Taxonomy" id="2527873"/>
    <lineage>
        <taxon>Bacteria</taxon>
        <taxon>Bacillati</taxon>
        <taxon>Bacillota</taxon>
        <taxon>Bacilli</taxon>
        <taxon>Bacillales</taxon>
        <taxon>Paenibacillaceae</taxon>
        <taxon>Paenibacillus</taxon>
    </lineage>
</organism>
<evidence type="ECO:0000313" key="2">
    <source>
        <dbReference type="EMBL" id="TBL79978.1"/>
    </source>
</evidence>